<protein>
    <submittedName>
        <fullName evidence="5">AraC family transcriptional regulator</fullName>
    </submittedName>
</protein>
<dbReference type="SMART" id="SM00342">
    <property type="entry name" value="HTH_ARAC"/>
    <property type="match status" value="1"/>
</dbReference>
<dbReference type="Pfam" id="PF12833">
    <property type="entry name" value="HTH_18"/>
    <property type="match status" value="1"/>
</dbReference>
<dbReference type="PRINTS" id="PR00032">
    <property type="entry name" value="HTHARAC"/>
</dbReference>
<keyword evidence="3" id="KW-0804">Transcription</keyword>
<evidence type="ECO:0000313" key="5">
    <source>
        <dbReference type="EMBL" id="RXG85970.1"/>
    </source>
</evidence>
<sequence>MTGILHIYLPLSHFSSGNFDINIDLAAVHGLSYESAFEDPLLAEIGCAIASELQTETSTGSLLIEGLASSLAARLVQKCIGTSAGQSMAPRASGALDRRRLQRVLDYIETNLEGDLSLDLMASIACLSRYHFARAFKQAVGQSPHRYVSARRLDRAKALLMQGDRSLVDVALALSFSDQASFTRAFRQATGRAPGQYRREFGSRQHDSPPAAIRQALPMLA</sequence>
<dbReference type="GO" id="GO:0043565">
    <property type="term" value="F:sequence-specific DNA binding"/>
    <property type="evidence" value="ECO:0007669"/>
    <property type="project" value="InterPro"/>
</dbReference>
<name>A0A4Q0QB79_9BRAD</name>
<evidence type="ECO:0000313" key="6">
    <source>
        <dbReference type="Proteomes" id="UP000290174"/>
    </source>
</evidence>
<dbReference type="Gene3D" id="1.10.10.60">
    <property type="entry name" value="Homeodomain-like"/>
    <property type="match status" value="2"/>
</dbReference>
<gene>
    <name evidence="5" type="ORF">EAS61_34780</name>
</gene>
<dbReference type="Proteomes" id="UP000290174">
    <property type="component" value="Unassembled WGS sequence"/>
</dbReference>
<proteinExistence type="predicted"/>
<dbReference type="PROSITE" id="PS01124">
    <property type="entry name" value="HTH_ARAC_FAMILY_2"/>
    <property type="match status" value="1"/>
</dbReference>
<evidence type="ECO:0000256" key="1">
    <source>
        <dbReference type="ARBA" id="ARBA00023015"/>
    </source>
</evidence>
<organism evidence="5 6">
    <name type="scientific">Bradyrhizobium zhanjiangense</name>
    <dbReference type="NCBI Taxonomy" id="1325107"/>
    <lineage>
        <taxon>Bacteria</taxon>
        <taxon>Pseudomonadati</taxon>
        <taxon>Pseudomonadota</taxon>
        <taxon>Alphaproteobacteria</taxon>
        <taxon>Hyphomicrobiales</taxon>
        <taxon>Nitrobacteraceae</taxon>
        <taxon>Bradyrhizobium</taxon>
    </lineage>
</organism>
<dbReference type="EMBL" id="RKMK01000052">
    <property type="protein sequence ID" value="RXG85970.1"/>
    <property type="molecule type" value="Genomic_DNA"/>
</dbReference>
<keyword evidence="1" id="KW-0805">Transcription regulation</keyword>
<evidence type="ECO:0000259" key="4">
    <source>
        <dbReference type="PROSITE" id="PS01124"/>
    </source>
</evidence>
<comment type="caution">
    <text evidence="5">The sequence shown here is derived from an EMBL/GenBank/DDBJ whole genome shotgun (WGS) entry which is preliminary data.</text>
</comment>
<reference evidence="5 6" key="1">
    <citation type="submission" date="2018-11" db="EMBL/GenBank/DDBJ databases">
        <title>Bradyrhizobium sp. nov., isolated from effective nodules of peanut in China.</title>
        <authorList>
            <person name="Li Y."/>
        </authorList>
    </citation>
    <scope>NUCLEOTIDE SEQUENCE [LARGE SCALE GENOMIC DNA]</scope>
    <source>
        <strain evidence="5 6">CCBAU 51770</strain>
    </source>
</reference>
<dbReference type="PANTHER" id="PTHR46796:SF14">
    <property type="entry name" value="TRANSCRIPTIONAL REGULATORY PROTEIN"/>
    <property type="match status" value="1"/>
</dbReference>
<dbReference type="AlphaFoldDB" id="A0A4Q0QB79"/>
<feature type="domain" description="HTH araC/xylS-type" evidence="4">
    <location>
        <begin position="102"/>
        <end position="200"/>
    </location>
</feature>
<dbReference type="PANTHER" id="PTHR46796">
    <property type="entry name" value="HTH-TYPE TRANSCRIPTIONAL ACTIVATOR RHAS-RELATED"/>
    <property type="match status" value="1"/>
</dbReference>
<evidence type="ECO:0000256" key="3">
    <source>
        <dbReference type="ARBA" id="ARBA00023163"/>
    </source>
</evidence>
<accession>A0A4Q0QB79</accession>
<dbReference type="InterPro" id="IPR009057">
    <property type="entry name" value="Homeodomain-like_sf"/>
</dbReference>
<dbReference type="InterPro" id="IPR020449">
    <property type="entry name" value="Tscrpt_reg_AraC-type_HTH"/>
</dbReference>
<dbReference type="GO" id="GO:0003700">
    <property type="term" value="F:DNA-binding transcription factor activity"/>
    <property type="evidence" value="ECO:0007669"/>
    <property type="project" value="InterPro"/>
</dbReference>
<evidence type="ECO:0000256" key="2">
    <source>
        <dbReference type="ARBA" id="ARBA00023125"/>
    </source>
</evidence>
<dbReference type="InterPro" id="IPR018060">
    <property type="entry name" value="HTH_AraC"/>
</dbReference>
<dbReference type="InterPro" id="IPR050204">
    <property type="entry name" value="AraC_XylS_family_regulators"/>
</dbReference>
<dbReference type="SUPFAM" id="SSF46689">
    <property type="entry name" value="Homeodomain-like"/>
    <property type="match status" value="2"/>
</dbReference>
<keyword evidence="2" id="KW-0238">DNA-binding</keyword>